<organism evidence="2 3">
    <name type="scientific">Amblyomma americanum</name>
    <name type="common">Lone star tick</name>
    <dbReference type="NCBI Taxonomy" id="6943"/>
    <lineage>
        <taxon>Eukaryota</taxon>
        <taxon>Metazoa</taxon>
        <taxon>Ecdysozoa</taxon>
        <taxon>Arthropoda</taxon>
        <taxon>Chelicerata</taxon>
        <taxon>Arachnida</taxon>
        <taxon>Acari</taxon>
        <taxon>Parasitiformes</taxon>
        <taxon>Ixodida</taxon>
        <taxon>Ixodoidea</taxon>
        <taxon>Ixodidae</taxon>
        <taxon>Amblyomminae</taxon>
        <taxon>Amblyomma</taxon>
    </lineage>
</organism>
<dbReference type="EMBL" id="JARKHS020027734">
    <property type="protein sequence ID" value="KAK8765083.1"/>
    <property type="molecule type" value="Genomic_DNA"/>
</dbReference>
<accession>A0AAQ4DRJ3</accession>
<reference evidence="2 3" key="1">
    <citation type="journal article" date="2023" name="Arcadia Sci">
        <title>De novo assembly of a long-read Amblyomma americanum tick genome.</title>
        <authorList>
            <person name="Chou S."/>
            <person name="Poskanzer K.E."/>
            <person name="Rollins M."/>
            <person name="Thuy-Boun P.S."/>
        </authorList>
    </citation>
    <scope>NUCLEOTIDE SEQUENCE [LARGE SCALE GENOMIC DNA]</scope>
    <source>
        <strain evidence="2">F_SG_1</strain>
        <tissue evidence="2">Salivary glands</tissue>
    </source>
</reference>
<evidence type="ECO:0000313" key="3">
    <source>
        <dbReference type="Proteomes" id="UP001321473"/>
    </source>
</evidence>
<feature type="region of interest" description="Disordered" evidence="1">
    <location>
        <begin position="131"/>
        <end position="171"/>
    </location>
</feature>
<evidence type="ECO:0000313" key="2">
    <source>
        <dbReference type="EMBL" id="KAK8765083.1"/>
    </source>
</evidence>
<comment type="caution">
    <text evidence="2">The sequence shown here is derived from an EMBL/GenBank/DDBJ whole genome shotgun (WGS) entry which is preliminary data.</text>
</comment>
<sequence>MLGRPDLLVPNKQRGLAMAMRENYAYIDTKRGLRAALHDLHAKSIEVSSGHVGTTIMSLATHKTCFYRNAFSTVRRSLKSNRTRRGPPAQRLNGAASTASRAQLDAGAVAGGERSAAAAADWSSTAALRLQRPPTQHMPLQATGLPRKAAATFRRSHQGATGPHRGPTQPA</sequence>
<dbReference type="AlphaFoldDB" id="A0AAQ4DRJ3"/>
<protein>
    <submittedName>
        <fullName evidence="2">Uncharacterized protein</fullName>
    </submittedName>
</protein>
<feature type="region of interest" description="Disordered" evidence="1">
    <location>
        <begin position="78"/>
        <end position="100"/>
    </location>
</feature>
<name>A0AAQ4DRJ3_AMBAM</name>
<proteinExistence type="predicted"/>
<evidence type="ECO:0000256" key="1">
    <source>
        <dbReference type="SAM" id="MobiDB-lite"/>
    </source>
</evidence>
<gene>
    <name evidence="2" type="ORF">V5799_032308</name>
</gene>
<dbReference type="Proteomes" id="UP001321473">
    <property type="component" value="Unassembled WGS sequence"/>
</dbReference>
<keyword evidence="3" id="KW-1185">Reference proteome</keyword>